<dbReference type="GO" id="GO:0042910">
    <property type="term" value="F:xenobiotic transmembrane transporter activity"/>
    <property type="evidence" value="ECO:0007669"/>
    <property type="project" value="InterPro"/>
</dbReference>
<organism evidence="11 12">
    <name type="scientific">Candidatus Caccousia avicola</name>
    <dbReference type="NCBI Taxonomy" id="2840721"/>
    <lineage>
        <taxon>Bacteria</taxon>
        <taxon>Bacillati</taxon>
        <taxon>Bacillota</taxon>
        <taxon>Clostridia</taxon>
        <taxon>Eubacteriales</taxon>
        <taxon>Oscillospiraceae</taxon>
        <taxon>Oscillospiraceae incertae sedis</taxon>
        <taxon>Candidatus Caccousia</taxon>
    </lineage>
</organism>
<evidence type="ECO:0000256" key="2">
    <source>
        <dbReference type="ARBA" id="ARBA00008417"/>
    </source>
</evidence>
<reference evidence="11" key="2">
    <citation type="journal article" date="2021" name="PeerJ">
        <title>Extensive microbial diversity within the chicken gut microbiome revealed by metagenomics and culture.</title>
        <authorList>
            <person name="Gilroy R."/>
            <person name="Ravi A."/>
            <person name="Getino M."/>
            <person name="Pursley I."/>
            <person name="Horton D.L."/>
            <person name="Alikhan N.F."/>
            <person name="Baker D."/>
            <person name="Gharbi K."/>
            <person name="Hall N."/>
            <person name="Watson M."/>
            <person name="Adriaenssens E.M."/>
            <person name="Foster-Nyarko E."/>
            <person name="Jarju S."/>
            <person name="Secka A."/>
            <person name="Antonio M."/>
            <person name="Oren A."/>
            <person name="Chaudhuri R.R."/>
            <person name="La Ragione R."/>
            <person name="Hildebrand F."/>
            <person name="Pallen M.J."/>
        </authorList>
    </citation>
    <scope>NUCLEOTIDE SEQUENCE</scope>
    <source>
        <strain evidence="11">ChiSxjej1B13-7958</strain>
    </source>
</reference>
<dbReference type="EMBL" id="DVGZ01000112">
    <property type="protein sequence ID" value="HIR48084.1"/>
    <property type="molecule type" value="Genomic_DNA"/>
</dbReference>
<keyword evidence="7 10" id="KW-1133">Transmembrane helix</keyword>
<dbReference type="InterPro" id="IPR045070">
    <property type="entry name" value="MATE_MepA-like"/>
</dbReference>
<comment type="similarity">
    <text evidence="2">Belongs to the multi antimicrobial extrusion (MATE) (TC 2.A.66.1) family. MepA subfamily.</text>
</comment>
<comment type="subcellular location">
    <subcellularLocation>
        <location evidence="1">Cell membrane</location>
        <topology evidence="1">Multi-pass membrane protein</topology>
    </subcellularLocation>
</comment>
<name>A0A9D1APB3_9FIRM</name>
<keyword evidence="8 10" id="KW-0472">Membrane</keyword>
<dbReference type="PANTHER" id="PTHR43823:SF3">
    <property type="entry name" value="MULTIDRUG EXPORT PROTEIN MEPA"/>
    <property type="match status" value="1"/>
</dbReference>
<feature type="transmembrane region" description="Helical" evidence="10">
    <location>
        <begin position="428"/>
        <end position="446"/>
    </location>
</feature>
<keyword evidence="5" id="KW-1003">Cell membrane</keyword>
<feature type="transmembrane region" description="Helical" evidence="10">
    <location>
        <begin position="137"/>
        <end position="160"/>
    </location>
</feature>
<feature type="transmembrane region" description="Helical" evidence="10">
    <location>
        <begin position="15"/>
        <end position="33"/>
    </location>
</feature>
<evidence type="ECO:0000313" key="11">
    <source>
        <dbReference type="EMBL" id="HIR48084.1"/>
    </source>
</evidence>
<dbReference type="Pfam" id="PF01554">
    <property type="entry name" value="MatE"/>
    <property type="match status" value="2"/>
</dbReference>
<evidence type="ECO:0000256" key="10">
    <source>
        <dbReference type="SAM" id="Phobius"/>
    </source>
</evidence>
<sequence>MARTNDLGRDPVGPLVFRLAIPSMLAQFVNVLYSIVDRMYIGNIPVIGDAALAGAGVCGPIVTLVSSFAFLVGVGGAPLMAMSMGAGDHERARRILSNCAMMLTVLAVVLTIVLLLTKDAMLMAFGASEETFVYADSYLTIYVLGTAFAILSVGLNQFIICQGFSGIGMTTVLIGAALNIALDPVFIFLLGLEVRGAAIATVISQAASCVFVLVFLLGKRVHVRLSFGGYSWALMRKVLLFGLSPFIIVATDSILLIVLNTVLQRHGGAEMGDVYVTCATIVQSYMQMITMPLAGITGGTQPILSFNYGAKQIARIKKAYLFIFGLCLAFTTGMFLVSQLAGGAFVGIFTQNPQQVELSVWGIRVFTLGVIPLALQYEVVDGFTALGIPKLAVTLSLTRKLLYLALTVALPVFLGASGAFYAEPAVDILCGFASITVYALMIGRILREREITPDETIRV</sequence>
<keyword evidence="4" id="KW-0813">Transport</keyword>
<dbReference type="CDD" id="cd13143">
    <property type="entry name" value="MATE_MepA_like"/>
    <property type="match status" value="1"/>
</dbReference>
<evidence type="ECO:0000313" key="12">
    <source>
        <dbReference type="Proteomes" id="UP000824242"/>
    </source>
</evidence>
<feature type="transmembrane region" description="Helical" evidence="10">
    <location>
        <begin position="319"/>
        <end position="349"/>
    </location>
</feature>
<evidence type="ECO:0000256" key="7">
    <source>
        <dbReference type="ARBA" id="ARBA00022989"/>
    </source>
</evidence>
<evidence type="ECO:0000256" key="4">
    <source>
        <dbReference type="ARBA" id="ARBA00022448"/>
    </source>
</evidence>
<evidence type="ECO:0000256" key="5">
    <source>
        <dbReference type="ARBA" id="ARBA00022475"/>
    </source>
</evidence>
<feature type="transmembrane region" description="Helical" evidence="10">
    <location>
        <begin position="361"/>
        <end position="380"/>
    </location>
</feature>
<evidence type="ECO:0000256" key="8">
    <source>
        <dbReference type="ARBA" id="ARBA00023136"/>
    </source>
</evidence>
<feature type="transmembrane region" description="Helical" evidence="10">
    <location>
        <begin position="99"/>
        <end position="117"/>
    </location>
</feature>
<dbReference type="GO" id="GO:0046677">
    <property type="term" value="P:response to antibiotic"/>
    <property type="evidence" value="ECO:0007669"/>
    <property type="project" value="UniProtKB-KW"/>
</dbReference>
<keyword evidence="6 10" id="KW-0812">Transmembrane</keyword>
<dbReference type="GO" id="GO:0005886">
    <property type="term" value="C:plasma membrane"/>
    <property type="evidence" value="ECO:0007669"/>
    <property type="project" value="UniProtKB-SubCell"/>
</dbReference>
<dbReference type="InterPro" id="IPR002528">
    <property type="entry name" value="MATE_fam"/>
</dbReference>
<keyword evidence="9" id="KW-0046">Antibiotic resistance</keyword>
<feature type="transmembrane region" description="Helical" evidence="10">
    <location>
        <begin position="274"/>
        <end position="298"/>
    </location>
</feature>
<dbReference type="GO" id="GO:0015297">
    <property type="term" value="F:antiporter activity"/>
    <property type="evidence" value="ECO:0007669"/>
    <property type="project" value="InterPro"/>
</dbReference>
<protein>
    <recommendedName>
        <fullName evidence="3">Multidrug export protein MepA</fullName>
    </recommendedName>
</protein>
<feature type="transmembrane region" description="Helical" evidence="10">
    <location>
        <begin position="238"/>
        <end position="262"/>
    </location>
</feature>
<dbReference type="InterPro" id="IPR051327">
    <property type="entry name" value="MATE_MepA_subfamily"/>
</dbReference>
<proteinExistence type="inferred from homology"/>
<evidence type="ECO:0000256" key="6">
    <source>
        <dbReference type="ARBA" id="ARBA00022692"/>
    </source>
</evidence>
<reference evidence="11" key="1">
    <citation type="submission" date="2020-10" db="EMBL/GenBank/DDBJ databases">
        <authorList>
            <person name="Gilroy R."/>
        </authorList>
    </citation>
    <scope>NUCLEOTIDE SEQUENCE</scope>
    <source>
        <strain evidence="11">ChiSxjej1B13-7958</strain>
    </source>
</reference>
<feature type="transmembrane region" description="Helical" evidence="10">
    <location>
        <begin position="40"/>
        <end position="62"/>
    </location>
</feature>
<feature type="transmembrane region" description="Helical" evidence="10">
    <location>
        <begin position="401"/>
        <end position="422"/>
    </location>
</feature>
<dbReference type="Proteomes" id="UP000824242">
    <property type="component" value="Unassembled WGS sequence"/>
</dbReference>
<evidence type="ECO:0000256" key="9">
    <source>
        <dbReference type="ARBA" id="ARBA00023251"/>
    </source>
</evidence>
<dbReference type="PANTHER" id="PTHR43823">
    <property type="entry name" value="SPORULATION PROTEIN YKVU"/>
    <property type="match status" value="1"/>
</dbReference>
<gene>
    <name evidence="11" type="ORF">IAB89_10615</name>
</gene>
<dbReference type="AlphaFoldDB" id="A0A9D1APB3"/>
<accession>A0A9D1APB3</accession>
<comment type="caution">
    <text evidence="11">The sequence shown here is derived from an EMBL/GenBank/DDBJ whole genome shotgun (WGS) entry which is preliminary data.</text>
</comment>
<dbReference type="InterPro" id="IPR048279">
    <property type="entry name" value="MdtK-like"/>
</dbReference>
<evidence type="ECO:0000256" key="1">
    <source>
        <dbReference type="ARBA" id="ARBA00004651"/>
    </source>
</evidence>
<dbReference type="PIRSF" id="PIRSF006603">
    <property type="entry name" value="DinF"/>
    <property type="match status" value="1"/>
</dbReference>
<evidence type="ECO:0000256" key="3">
    <source>
        <dbReference type="ARBA" id="ARBA00022106"/>
    </source>
</evidence>
<feature type="transmembrane region" description="Helical" evidence="10">
    <location>
        <begin position="198"/>
        <end position="217"/>
    </location>
</feature>